<keyword evidence="6" id="KW-0240">DNA-directed RNA polymerase</keyword>
<comment type="caution">
    <text evidence="6">The sequence shown here is derived from an EMBL/GenBank/DDBJ whole genome shotgun (WGS) entry which is preliminary data.</text>
</comment>
<organism evidence="6 7">
    <name type="scientific">Lentinula edodes</name>
    <name type="common">Shiitake mushroom</name>
    <name type="synonym">Lentinus edodes</name>
    <dbReference type="NCBI Taxonomy" id="5353"/>
    <lineage>
        <taxon>Eukaryota</taxon>
        <taxon>Fungi</taxon>
        <taxon>Dikarya</taxon>
        <taxon>Basidiomycota</taxon>
        <taxon>Agaricomycotina</taxon>
        <taxon>Agaricomycetes</taxon>
        <taxon>Agaricomycetidae</taxon>
        <taxon>Agaricales</taxon>
        <taxon>Marasmiineae</taxon>
        <taxon>Omphalotaceae</taxon>
        <taxon>Lentinula</taxon>
    </lineage>
</organism>
<comment type="similarity">
    <text evidence="1">Belongs to the archaeal RpoM/eukaryotic RPA12/RPB9/RPC11 RNA polymerase family.</text>
</comment>
<sequence length="177" mass="20544">MASLQFCSECNNLLYPKADPHRRIMVFACRICQYEEASENKCVYRNDLLTVTKTSRSNDRPWLRSNPVDSRHIPTLNVRGAGMRNQSKRKETRMILFFVWRMRRRGSVVIRSIFSNSVVRLLAPRTSMLPRNKAESIQDLIPIDALNVSSHSSKVLQCHMWKSNGQGTNRNHHRTTT</sequence>
<proteinExistence type="inferred from homology"/>
<reference evidence="6 7" key="1">
    <citation type="submission" date="2016-08" db="EMBL/GenBank/DDBJ databases">
        <authorList>
            <consortium name="Lentinula edodes genome sequencing consortium"/>
            <person name="Sakamoto Y."/>
            <person name="Nakade K."/>
            <person name="Sato S."/>
            <person name="Yoshida Y."/>
            <person name="Miyazaki K."/>
            <person name="Natsume S."/>
            <person name="Konno N."/>
        </authorList>
    </citation>
    <scope>NUCLEOTIDE SEQUENCE [LARGE SCALE GENOMIC DNA]</scope>
    <source>
        <strain evidence="6 7">NBRC 111202</strain>
    </source>
</reference>
<dbReference type="Proteomes" id="UP000188533">
    <property type="component" value="Unassembled WGS sequence"/>
</dbReference>
<feature type="domain" description="DNA-directed RNA polymerase II subunit RPB9-like zinc ribbon" evidence="5">
    <location>
        <begin position="5"/>
        <end position="58"/>
    </location>
</feature>
<dbReference type="Pfam" id="PF02150">
    <property type="entry name" value="Zn_ribbon_RPB9"/>
    <property type="match status" value="1"/>
</dbReference>
<dbReference type="GO" id="GO:0006351">
    <property type="term" value="P:DNA-templated transcription"/>
    <property type="evidence" value="ECO:0007669"/>
    <property type="project" value="InterPro"/>
</dbReference>
<keyword evidence="2" id="KW-0479">Metal-binding</keyword>
<name>A0A1Q3E7Z2_LENED</name>
<evidence type="ECO:0000313" key="7">
    <source>
        <dbReference type="Proteomes" id="UP000188533"/>
    </source>
</evidence>
<dbReference type="EMBL" id="BDGU01000145">
    <property type="protein sequence ID" value="GAW03338.1"/>
    <property type="molecule type" value="Genomic_DNA"/>
</dbReference>
<dbReference type="InterPro" id="IPR019761">
    <property type="entry name" value="DNA-dir_RNA_pol-M_15_CS"/>
</dbReference>
<reference evidence="6 7" key="2">
    <citation type="submission" date="2017-02" db="EMBL/GenBank/DDBJ databases">
        <title>A genome survey and senescence transcriptome analysis in Lentinula edodes.</title>
        <authorList>
            <person name="Sakamoto Y."/>
            <person name="Nakade K."/>
            <person name="Sato S."/>
            <person name="Yoshida Y."/>
            <person name="Miyazaki K."/>
            <person name="Natsume S."/>
            <person name="Konno N."/>
        </authorList>
    </citation>
    <scope>NUCLEOTIDE SEQUENCE [LARGE SCALE GENOMIC DNA]</scope>
    <source>
        <strain evidence="6 7">NBRC 111202</strain>
    </source>
</reference>
<evidence type="ECO:0000256" key="2">
    <source>
        <dbReference type="ARBA" id="ARBA00022723"/>
    </source>
</evidence>
<evidence type="ECO:0000256" key="1">
    <source>
        <dbReference type="ARBA" id="ARBA00008925"/>
    </source>
</evidence>
<evidence type="ECO:0000256" key="4">
    <source>
        <dbReference type="ARBA" id="ARBA00023163"/>
    </source>
</evidence>
<keyword evidence="4" id="KW-0804">Transcription</keyword>
<keyword evidence="7" id="KW-1185">Reference proteome</keyword>
<dbReference type="GO" id="GO:0000428">
    <property type="term" value="C:DNA-directed RNA polymerase complex"/>
    <property type="evidence" value="ECO:0007669"/>
    <property type="project" value="UniProtKB-KW"/>
</dbReference>
<dbReference type="AlphaFoldDB" id="A0A1Q3E7Z2"/>
<dbReference type="SMART" id="SM00661">
    <property type="entry name" value="RPOL9"/>
    <property type="match status" value="1"/>
</dbReference>
<accession>A0A1Q3E7Z2</accession>
<dbReference type="GO" id="GO:0046872">
    <property type="term" value="F:metal ion binding"/>
    <property type="evidence" value="ECO:0007669"/>
    <property type="project" value="UniProtKB-KW"/>
</dbReference>
<dbReference type="InterPro" id="IPR001529">
    <property type="entry name" value="Zn_ribbon_RPB9"/>
</dbReference>
<dbReference type="PROSITE" id="PS01030">
    <property type="entry name" value="RNA_POL_M_15KD"/>
    <property type="match status" value="1"/>
</dbReference>
<evidence type="ECO:0000256" key="3">
    <source>
        <dbReference type="ARBA" id="ARBA00022833"/>
    </source>
</evidence>
<dbReference type="STRING" id="5353.A0A1Q3E7Z2"/>
<gene>
    <name evidence="6" type="ORF">LENED_005059</name>
</gene>
<evidence type="ECO:0000313" key="6">
    <source>
        <dbReference type="EMBL" id="GAW03338.1"/>
    </source>
</evidence>
<dbReference type="SUPFAM" id="SSF57783">
    <property type="entry name" value="Zinc beta-ribbon"/>
    <property type="match status" value="1"/>
</dbReference>
<keyword evidence="3" id="KW-0862">Zinc</keyword>
<protein>
    <submittedName>
        <fullName evidence="6">Dna-directed rna polymerase ii subunit 9</fullName>
    </submittedName>
</protein>
<evidence type="ECO:0000259" key="5">
    <source>
        <dbReference type="SMART" id="SM00661"/>
    </source>
</evidence>
<dbReference type="Gene3D" id="2.20.25.10">
    <property type="match status" value="1"/>
</dbReference>